<feature type="transmembrane region" description="Helical" evidence="4">
    <location>
        <begin position="235"/>
        <end position="257"/>
    </location>
</feature>
<feature type="domain" description="HTH luxR-type" evidence="5">
    <location>
        <begin position="464"/>
        <end position="529"/>
    </location>
</feature>
<feature type="transmembrane region" description="Helical" evidence="4">
    <location>
        <begin position="187"/>
        <end position="204"/>
    </location>
</feature>
<name>A0A6M8J3B3_9ACTN</name>
<dbReference type="SMART" id="SM00421">
    <property type="entry name" value="HTH_LUXR"/>
    <property type="match status" value="1"/>
</dbReference>
<dbReference type="AlphaFoldDB" id="A0A6M8J3B3"/>
<feature type="transmembrane region" description="Helical" evidence="4">
    <location>
        <begin position="101"/>
        <end position="122"/>
    </location>
</feature>
<accession>A0A6M8J3B3</accession>
<gene>
    <name evidence="6" type="ORF">HLV38_05505</name>
</gene>
<dbReference type="EMBL" id="CP053716">
    <property type="protein sequence ID" value="QKF07631.1"/>
    <property type="molecule type" value="Genomic_DNA"/>
</dbReference>
<dbReference type="GO" id="GO:0006355">
    <property type="term" value="P:regulation of DNA-templated transcription"/>
    <property type="evidence" value="ECO:0007669"/>
    <property type="project" value="InterPro"/>
</dbReference>
<dbReference type="InterPro" id="IPR000792">
    <property type="entry name" value="Tscrpt_reg_LuxR_C"/>
</dbReference>
<evidence type="ECO:0000256" key="1">
    <source>
        <dbReference type="ARBA" id="ARBA00023015"/>
    </source>
</evidence>
<feature type="transmembrane region" description="Helical" evidence="4">
    <location>
        <begin position="323"/>
        <end position="343"/>
    </location>
</feature>
<feature type="transmembrane region" description="Helical" evidence="4">
    <location>
        <begin position="128"/>
        <end position="149"/>
    </location>
</feature>
<dbReference type="KEGG" id="bwa:HLV38_05505"/>
<keyword evidence="7" id="KW-1185">Reference proteome</keyword>
<organism evidence="6 7">
    <name type="scientific">Berryella wangjianweii</name>
    <dbReference type="NCBI Taxonomy" id="2734634"/>
    <lineage>
        <taxon>Bacteria</taxon>
        <taxon>Bacillati</taxon>
        <taxon>Actinomycetota</taxon>
        <taxon>Coriobacteriia</taxon>
        <taxon>Eggerthellales</taxon>
        <taxon>Eggerthellaceae</taxon>
        <taxon>Berryella</taxon>
    </lineage>
</organism>
<evidence type="ECO:0000313" key="6">
    <source>
        <dbReference type="EMBL" id="QKF07631.1"/>
    </source>
</evidence>
<proteinExistence type="predicted"/>
<feature type="transmembrane region" description="Helical" evidence="4">
    <location>
        <begin position="387"/>
        <end position="409"/>
    </location>
</feature>
<dbReference type="Gene3D" id="1.10.10.10">
    <property type="entry name" value="Winged helix-like DNA-binding domain superfamily/Winged helix DNA-binding domain"/>
    <property type="match status" value="1"/>
</dbReference>
<dbReference type="PANTHER" id="PTHR44688:SF16">
    <property type="entry name" value="DNA-BINDING TRANSCRIPTIONAL ACTIVATOR DEVR_DOSR"/>
    <property type="match status" value="1"/>
</dbReference>
<feature type="transmembrane region" description="Helical" evidence="4">
    <location>
        <begin position="295"/>
        <end position="317"/>
    </location>
</feature>
<protein>
    <submittedName>
        <fullName evidence="6">Helix-turn-helix transcriptional regulator</fullName>
    </submittedName>
</protein>
<keyword evidence="1" id="KW-0805">Transcription regulation</keyword>
<keyword evidence="4" id="KW-0472">Membrane</keyword>
<keyword evidence="3" id="KW-0804">Transcription</keyword>
<dbReference type="SUPFAM" id="SSF46894">
    <property type="entry name" value="C-terminal effector domain of the bipartite response regulators"/>
    <property type="match status" value="1"/>
</dbReference>
<dbReference type="InterPro" id="IPR036388">
    <property type="entry name" value="WH-like_DNA-bd_sf"/>
</dbReference>
<dbReference type="InterPro" id="IPR016032">
    <property type="entry name" value="Sig_transdc_resp-reg_C-effctor"/>
</dbReference>
<feature type="transmembrane region" description="Helical" evidence="4">
    <location>
        <begin position="269"/>
        <end position="288"/>
    </location>
</feature>
<feature type="transmembrane region" description="Helical" evidence="4">
    <location>
        <begin position="158"/>
        <end position="181"/>
    </location>
</feature>
<keyword evidence="4" id="KW-1133">Transmembrane helix</keyword>
<evidence type="ECO:0000256" key="2">
    <source>
        <dbReference type="ARBA" id="ARBA00023125"/>
    </source>
</evidence>
<dbReference type="PANTHER" id="PTHR44688">
    <property type="entry name" value="DNA-BINDING TRANSCRIPTIONAL ACTIVATOR DEVR_DOSR"/>
    <property type="match status" value="1"/>
</dbReference>
<evidence type="ECO:0000259" key="5">
    <source>
        <dbReference type="PROSITE" id="PS50043"/>
    </source>
</evidence>
<dbReference type="RefSeq" id="WP_173164924.1">
    <property type="nucleotide sequence ID" value="NZ_CP053716.1"/>
</dbReference>
<keyword evidence="2" id="KW-0238">DNA-binding</keyword>
<feature type="transmembrane region" description="Helical" evidence="4">
    <location>
        <begin position="34"/>
        <end position="59"/>
    </location>
</feature>
<dbReference type="CDD" id="cd06170">
    <property type="entry name" value="LuxR_C_like"/>
    <property type="match status" value="1"/>
</dbReference>
<evidence type="ECO:0000256" key="4">
    <source>
        <dbReference type="SAM" id="Phobius"/>
    </source>
</evidence>
<reference evidence="7" key="1">
    <citation type="submission" date="2020-05" db="EMBL/GenBank/DDBJ databases">
        <title>Novel species in genus Nocardioides.</title>
        <authorList>
            <person name="Zhang G."/>
        </authorList>
    </citation>
    <scope>NUCLEOTIDE SEQUENCE [LARGE SCALE GENOMIC DNA]</scope>
    <source>
        <strain evidence="7">zg-1050</strain>
    </source>
</reference>
<evidence type="ECO:0000256" key="3">
    <source>
        <dbReference type="ARBA" id="ARBA00023163"/>
    </source>
</evidence>
<dbReference type="Proteomes" id="UP000503297">
    <property type="component" value="Chromosome"/>
</dbReference>
<dbReference type="GO" id="GO:0003677">
    <property type="term" value="F:DNA binding"/>
    <property type="evidence" value="ECO:0007669"/>
    <property type="project" value="UniProtKB-KW"/>
</dbReference>
<dbReference type="Pfam" id="PF00196">
    <property type="entry name" value="GerE"/>
    <property type="match status" value="1"/>
</dbReference>
<feature type="transmembrane region" description="Helical" evidence="4">
    <location>
        <begin position="71"/>
        <end position="89"/>
    </location>
</feature>
<keyword evidence="4" id="KW-0812">Transmembrane</keyword>
<feature type="transmembrane region" description="Helical" evidence="4">
    <location>
        <begin position="355"/>
        <end position="381"/>
    </location>
</feature>
<dbReference type="PROSITE" id="PS50043">
    <property type="entry name" value="HTH_LUXR_2"/>
    <property type="match status" value="1"/>
</dbReference>
<dbReference type="PRINTS" id="PR00038">
    <property type="entry name" value="HTHLUXR"/>
</dbReference>
<evidence type="ECO:0000313" key="7">
    <source>
        <dbReference type="Proteomes" id="UP000503297"/>
    </source>
</evidence>
<sequence>MAETSPCANRPIEPTDTEVELATLRDLKGISERFSALTPLVLGLAVARVGLLAASYASYSRTDDGLLTDGASLIALCLVGVLLAIVAGRRKPLRKRVVNRLMDASIALEALTGAALGGLMVADLHSPVLQIALSALCMLGASLSMFYWLRRARGTNTVVAAAFVFTALAASEVMLGAVSLLPDGIDTVLAAALVLVQYPLRLLARKKVIPRDISGTARPGDFFSFSASALERNRFLIATAVGIGALSIVIGFLRGYPAGEPIPFTPVTRLTYALLVIGVCACVIVALLRGGDRAATVGIFIAMELLAGAALILYAAFPDSLHIGAVASTTLNALMVGFTWYISLAFMSAGARDPYYYSSAGWIVWLGCRALTRVSLIALAPAQLSEALVLTVVGGVLLVSTQVVLVQFLDVSARAARADQERHAGNCEACAAEARASALERLMGLDSAAAVETPEQVMHRRAAAMGAQFLLSEREVEVLELYAQGYTQKRVADELGISQGTAHAHVKRIYAKTDLHSRQELIDYLEEFTV</sequence>